<protein>
    <submittedName>
        <fullName evidence="2">Uncharacterized protein</fullName>
    </submittedName>
</protein>
<evidence type="ECO:0000313" key="3">
    <source>
        <dbReference type="Proteomes" id="UP000244677"/>
    </source>
</evidence>
<dbReference type="RefSeq" id="WP_108736796.1">
    <property type="nucleotide sequence ID" value="NZ_CP020919.1"/>
</dbReference>
<name>A0A2S1LNF4_9FLAO</name>
<dbReference type="AlphaFoldDB" id="A0A2S1LNF4"/>
<dbReference type="Proteomes" id="UP000244677">
    <property type="component" value="Chromosome"/>
</dbReference>
<feature type="transmembrane region" description="Helical" evidence="1">
    <location>
        <begin position="40"/>
        <end position="62"/>
    </location>
</feature>
<evidence type="ECO:0000256" key="1">
    <source>
        <dbReference type="SAM" id="Phobius"/>
    </source>
</evidence>
<keyword evidence="3" id="KW-1185">Reference proteome</keyword>
<evidence type="ECO:0000313" key="2">
    <source>
        <dbReference type="EMBL" id="AWG25192.1"/>
    </source>
</evidence>
<gene>
    <name evidence="2" type="ORF">FK004_08060</name>
</gene>
<keyword evidence="1" id="KW-0472">Membrane</keyword>
<keyword evidence="1" id="KW-1133">Transmembrane helix</keyword>
<proteinExistence type="predicted"/>
<dbReference type="KEGG" id="fki:FK004_08060"/>
<organism evidence="2 3">
    <name type="scientific">Flavobacterium kingsejongi</name>
    <dbReference type="NCBI Taxonomy" id="1678728"/>
    <lineage>
        <taxon>Bacteria</taxon>
        <taxon>Pseudomonadati</taxon>
        <taxon>Bacteroidota</taxon>
        <taxon>Flavobacteriia</taxon>
        <taxon>Flavobacteriales</taxon>
        <taxon>Flavobacteriaceae</taxon>
        <taxon>Flavobacterium</taxon>
    </lineage>
</organism>
<dbReference type="EMBL" id="CP020919">
    <property type="protein sequence ID" value="AWG25192.1"/>
    <property type="molecule type" value="Genomic_DNA"/>
</dbReference>
<keyword evidence="1" id="KW-0812">Transmembrane</keyword>
<accession>A0A2S1LNF4</accession>
<reference evidence="2 3" key="1">
    <citation type="submission" date="2017-04" db="EMBL/GenBank/DDBJ databases">
        <title>Complete genome sequence of Flavobacterium kingsejong AJ004.</title>
        <authorList>
            <person name="Lee P.C."/>
        </authorList>
    </citation>
    <scope>NUCLEOTIDE SEQUENCE [LARGE SCALE GENOMIC DNA]</scope>
    <source>
        <strain evidence="2 3">AJ004</strain>
    </source>
</reference>
<sequence length="80" mass="9076">MKHKRNLGILFLISVVLSLLGFFSDSDLVVSSMVTKVIEIALIAIVIFIVLAILYFIMSFMLKTSTRVLTKNKKKRESQN</sequence>